<dbReference type="EMBL" id="BLRY01000005">
    <property type="protein sequence ID" value="GFP26763.1"/>
    <property type="molecule type" value="Genomic_DNA"/>
</dbReference>
<keyword evidence="1" id="KW-0863">Zinc-finger</keyword>
<evidence type="ECO:0000313" key="7">
    <source>
        <dbReference type="Proteomes" id="UP000543224"/>
    </source>
</evidence>
<name>A0A6V8NMG7_9ACTN</name>
<evidence type="ECO:0000313" key="3">
    <source>
        <dbReference type="EMBL" id="GFP21488.1"/>
    </source>
</evidence>
<dbReference type="InterPro" id="IPR036410">
    <property type="entry name" value="HSP_DnaJ_Cys-rich_dom_sf"/>
</dbReference>
<evidence type="ECO:0000313" key="5">
    <source>
        <dbReference type="EMBL" id="GFP26763.1"/>
    </source>
</evidence>
<protein>
    <recommendedName>
        <fullName evidence="2">CR-type domain-containing protein</fullName>
    </recommendedName>
</protein>
<organism evidence="3 8">
    <name type="scientific">Candidatus Hakubella thermalkaliphila</name>
    <dbReference type="NCBI Taxonomy" id="2754717"/>
    <lineage>
        <taxon>Bacteria</taxon>
        <taxon>Bacillati</taxon>
        <taxon>Actinomycetota</taxon>
        <taxon>Actinomycetota incertae sedis</taxon>
        <taxon>Candidatus Hakubellales</taxon>
        <taxon>Candidatus Hakubellaceae</taxon>
        <taxon>Candidatus Hakubella</taxon>
    </lineage>
</organism>
<evidence type="ECO:0000256" key="1">
    <source>
        <dbReference type="PROSITE-ProRule" id="PRU00546"/>
    </source>
</evidence>
<proteinExistence type="predicted"/>
<evidence type="ECO:0000259" key="2">
    <source>
        <dbReference type="PROSITE" id="PS51188"/>
    </source>
</evidence>
<accession>A0A6V8NMG7</accession>
<evidence type="ECO:0000313" key="8">
    <source>
        <dbReference type="Proteomes" id="UP000580051"/>
    </source>
</evidence>
<feature type="domain" description="CR-type" evidence="2">
    <location>
        <begin position="69"/>
        <end position="145"/>
    </location>
</feature>
<dbReference type="EMBL" id="BLRX01000077">
    <property type="protein sequence ID" value="GFP25363.1"/>
    <property type="molecule type" value="Genomic_DNA"/>
</dbReference>
<dbReference type="Gene3D" id="2.10.230.10">
    <property type="entry name" value="Heat shock protein DnaJ, cysteine-rich domain"/>
    <property type="match status" value="1"/>
</dbReference>
<reference evidence="7 8" key="1">
    <citation type="journal article" date="2020" name="Front. Microbiol.">
        <title>Single-cell genomics of novel Actinobacteria with the Wood-Ljungdahl pathway discovered in a serpentinizing system.</title>
        <authorList>
            <person name="Merino N."/>
            <person name="Kawai M."/>
            <person name="Boyd E.S."/>
            <person name="Colman D.R."/>
            <person name="McGlynn S.E."/>
            <person name="Nealson K.H."/>
            <person name="Kurokawa K."/>
            <person name="Hongoh Y."/>
        </authorList>
    </citation>
    <scope>NUCLEOTIDE SEQUENCE [LARGE SCALE GENOMIC DNA]</scope>
    <source>
        <strain evidence="3 8">S06</strain>
        <strain evidence="4 7">S25</strain>
        <strain evidence="5 9">S33</strain>
        <strain evidence="6">S43</strain>
    </source>
</reference>
<evidence type="ECO:0000313" key="4">
    <source>
        <dbReference type="EMBL" id="GFP25363.1"/>
    </source>
</evidence>
<evidence type="ECO:0000313" key="6">
    <source>
        <dbReference type="EMBL" id="GFP34411.1"/>
    </source>
</evidence>
<evidence type="ECO:0000313" key="9">
    <source>
        <dbReference type="Proteomes" id="UP000591948"/>
    </source>
</evidence>
<dbReference type="GO" id="GO:0008270">
    <property type="term" value="F:zinc ion binding"/>
    <property type="evidence" value="ECO:0007669"/>
    <property type="project" value="UniProtKB-KW"/>
</dbReference>
<dbReference type="Proteomes" id="UP000591948">
    <property type="component" value="Unassembled WGS sequence"/>
</dbReference>
<dbReference type="PROSITE" id="PS51188">
    <property type="entry name" value="ZF_CR"/>
    <property type="match status" value="1"/>
</dbReference>
<sequence>MEWKWKRAKVKQQDELLWKPIRLDQKGKSYSWGGGKRIGEILRDEVYKCAFCNGSGEKPRGGKCSVCRGTGEVRLKPPVVMCAYCKGGGEEHPRTNVTCTACRGKGFISVKEPVERCPHCRGTGADPHSKLSCIVCRGAGVVTAEE</sequence>
<dbReference type="Gene3D" id="6.20.20.10">
    <property type="match status" value="1"/>
</dbReference>
<gene>
    <name evidence="3" type="ORF">HKBW3S06_00715</name>
    <name evidence="4" type="ORF">HKBW3S25_00835</name>
    <name evidence="5" type="ORF">HKBW3S33_00178</name>
    <name evidence="6" type="ORF">HKBW3S43_00204</name>
</gene>
<feature type="zinc finger region" description="CR-type" evidence="1">
    <location>
        <begin position="69"/>
        <end position="145"/>
    </location>
</feature>
<dbReference type="AlphaFoldDB" id="A0A6V8NMG7"/>
<keyword evidence="9" id="KW-1185">Reference proteome</keyword>
<dbReference type="Proteomes" id="UP000543224">
    <property type="component" value="Unassembled WGS sequence"/>
</dbReference>
<dbReference type="EMBL" id="BLRV01000053">
    <property type="protein sequence ID" value="GFP21488.1"/>
    <property type="molecule type" value="Genomic_DNA"/>
</dbReference>
<dbReference type="Proteomes" id="UP000576480">
    <property type="component" value="Unassembled WGS sequence"/>
</dbReference>
<comment type="caution">
    <text evidence="3">The sequence shown here is derived from an EMBL/GenBank/DDBJ whole genome shotgun (WGS) entry which is preliminary data.</text>
</comment>
<dbReference type="GO" id="GO:0031072">
    <property type="term" value="F:heat shock protein binding"/>
    <property type="evidence" value="ECO:0007669"/>
    <property type="project" value="InterPro"/>
</dbReference>
<dbReference type="Proteomes" id="UP000580051">
    <property type="component" value="Unassembled WGS sequence"/>
</dbReference>
<keyword evidence="1" id="KW-0479">Metal-binding</keyword>
<dbReference type="SUPFAM" id="SSF57938">
    <property type="entry name" value="DnaJ/Hsp40 cysteine-rich domain"/>
    <property type="match status" value="1"/>
</dbReference>
<keyword evidence="1" id="KW-0862">Zinc</keyword>
<dbReference type="GO" id="GO:0051082">
    <property type="term" value="F:unfolded protein binding"/>
    <property type="evidence" value="ECO:0007669"/>
    <property type="project" value="InterPro"/>
</dbReference>
<dbReference type="EMBL" id="BLSB01000005">
    <property type="protein sequence ID" value="GFP34411.1"/>
    <property type="molecule type" value="Genomic_DNA"/>
</dbReference>
<dbReference type="InterPro" id="IPR001305">
    <property type="entry name" value="HSP_DnaJ_Cys-rich_dom"/>
</dbReference>